<evidence type="ECO:0000256" key="1">
    <source>
        <dbReference type="SAM" id="MobiDB-lite"/>
    </source>
</evidence>
<proteinExistence type="predicted"/>
<feature type="compositionally biased region" description="Basic and acidic residues" evidence="1">
    <location>
        <begin position="313"/>
        <end position="348"/>
    </location>
</feature>
<evidence type="ECO:0000313" key="3">
    <source>
        <dbReference type="Proteomes" id="UP000318538"/>
    </source>
</evidence>
<feature type="region of interest" description="Disordered" evidence="1">
    <location>
        <begin position="145"/>
        <end position="374"/>
    </location>
</feature>
<dbReference type="AlphaFoldDB" id="A0A517NFI0"/>
<gene>
    <name evidence="2" type="ORF">K227x_42700</name>
</gene>
<protein>
    <recommendedName>
        <fullName evidence="4">SLA1 homology domain-containing protein</fullName>
    </recommendedName>
</protein>
<sequence>MTPGPWVATPWASAQQPGQYLGQAAAAQPQGTAYRNLQPVPREGTRMTAAPADANPTREGWNLQWRRSAQVVAAQPIEVAKPATTTAGSIPATGVAQVSATQSGQLQPVSQTPQLQPVSQTAWMTQPTRVDDMLVASPQNGQAQLGYAQDGHASNGYHAGRPSDRIAQNTPSTSGQSNDFFADPFGDGAANRSGPTTGAAGQSAANALQTPPSIADQNVDDGFLFPPSSAGAAKAGAAAPQSVPAPTAEAKPMNDLRDSFGFPQQPDSAPAQAAPKSGASDGPSLGEMLREEAPDVSPRSNSDRDLQGAQELPPKRSADDGKFEDPFPRRRGSDEANLDALDRDRLNDPRNGSGSNYDDGFGGLDDDIDQPQGISCSDFRQRMAFQTIDKISLDISPPYRPDEMDQKRYDRLKSDFDEKQSIRQWRTVDGTPLAVGRMRDIAYENVLVETEFGTTEELPVNKLSEADLAYISENWRLPTECLIEQVAYTPRAWTPMTMTYKASNLCHTPLYFEDVNLERYGHTRGPVLEPIVQTAHFFGNIAVLPYKMGVHAPNECTYSLGYYRPGNCAPWIKPPVPISLRGALYQTAAVTGAFWLIP</sequence>
<dbReference type="Proteomes" id="UP000318538">
    <property type="component" value="Chromosome"/>
</dbReference>
<feature type="region of interest" description="Disordered" evidence="1">
    <location>
        <begin position="36"/>
        <end position="58"/>
    </location>
</feature>
<reference evidence="2 3" key="1">
    <citation type="submission" date="2019-02" db="EMBL/GenBank/DDBJ databases">
        <title>Deep-cultivation of Planctomycetes and their phenomic and genomic characterization uncovers novel biology.</title>
        <authorList>
            <person name="Wiegand S."/>
            <person name="Jogler M."/>
            <person name="Boedeker C."/>
            <person name="Pinto D."/>
            <person name="Vollmers J."/>
            <person name="Rivas-Marin E."/>
            <person name="Kohn T."/>
            <person name="Peeters S.H."/>
            <person name="Heuer A."/>
            <person name="Rast P."/>
            <person name="Oberbeckmann S."/>
            <person name="Bunk B."/>
            <person name="Jeske O."/>
            <person name="Meyerdierks A."/>
            <person name="Storesund J.E."/>
            <person name="Kallscheuer N."/>
            <person name="Luecker S."/>
            <person name="Lage O.M."/>
            <person name="Pohl T."/>
            <person name="Merkel B.J."/>
            <person name="Hornburger P."/>
            <person name="Mueller R.-W."/>
            <person name="Bruemmer F."/>
            <person name="Labrenz M."/>
            <person name="Spormann A.M."/>
            <person name="Op den Camp H."/>
            <person name="Overmann J."/>
            <person name="Amann R."/>
            <person name="Jetten M.S.M."/>
            <person name="Mascher T."/>
            <person name="Medema M.H."/>
            <person name="Devos D.P."/>
            <person name="Kaster A.-K."/>
            <person name="Ovreas L."/>
            <person name="Rohde M."/>
            <person name="Galperin M.Y."/>
            <person name="Jogler C."/>
        </authorList>
    </citation>
    <scope>NUCLEOTIDE SEQUENCE [LARGE SCALE GENOMIC DNA]</scope>
    <source>
        <strain evidence="2 3">K22_7</strain>
    </source>
</reference>
<feature type="compositionally biased region" description="Low complexity" evidence="1">
    <location>
        <begin position="226"/>
        <end position="246"/>
    </location>
</feature>
<organism evidence="2 3">
    <name type="scientific">Rubripirellula lacrimiformis</name>
    <dbReference type="NCBI Taxonomy" id="1930273"/>
    <lineage>
        <taxon>Bacteria</taxon>
        <taxon>Pseudomonadati</taxon>
        <taxon>Planctomycetota</taxon>
        <taxon>Planctomycetia</taxon>
        <taxon>Pirellulales</taxon>
        <taxon>Pirellulaceae</taxon>
        <taxon>Rubripirellula</taxon>
    </lineage>
</organism>
<dbReference type="OrthoDB" id="288935at2"/>
<feature type="compositionally biased region" description="Polar residues" evidence="1">
    <location>
        <begin position="166"/>
        <end position="179"/>
    </location>
</feature>
<feature type="compositionally biased region" description="Polar residues" evidence="1">
    <location>
        <begin position="193"/>
        <end position="216"/>
    </location>
</feature>
<name>A0A517NFI0_9BACT</name>
<dbReference type="KEGG" id="rlc:K227x_42700"/>
<keyword evidence="3" id="KW-1185">Reference proteome</keyword>
<accession>A0A517NFI0</accession>
<feature type="compositionally biased region" description="Low complexity" evidence="1">
    <location>
        <begin position="263"/>
        <end position="275"/>
    </location>
</feature>
<dbReference type="EMBL" id="CP036525">
    <property type="protein sequence ID" value="QDT05865.1"/>
    <property type="molecule type" value="Genomic_DNA"/>
</dbReference>
<dbReference type="RefSeq" id="WP_145172188.1">
    <property type="nucleotide sequence ID" value="NZ_CP036525.1"/>
</dbReference>
<evidence type="ECO:0008006" key="4">
    <source>
        <dbReference type="Google" id="ProtNLM"/>
    </source>
</evidence>
<evidence type="ECO:0000313" key="2">
    <source>
        <dbReference type="EMBL" id="QDT05865.1"/>
    </source>
</evidence>